<protein>
    <submittedName>
        <fullName evidence="4">N-alpha-acetyltransferase 50</fullName>
    </submittedName>
</protein>
<name>A0A9P6M2Y9_9FUNG</name>
<dbReference type="EMBL" id="JAAAHW010006277">
    <property type="protein sequence ID" value="KAF9963584.1"/>
    <property type="molecule type" value="Genomic_DNA"/>
</dbReference>
<proteinExistence type="predicted"/>
<evidence type="ECO:0000256" key="1">
    <source>
        <dbReference type="ARBA" id="ARBA00022679"/>
    </source>
</evidence>
<dbReference type="Pfam" id="PF00583">
    <property type="entry name" value="Acetyltransf_1"/>
    <property type="match status" value="1"/>
</dbReference>
<keyword evidence="1" id="KW-0808">Transferase</keyword>
<dbReference type="GO" id="GO:0016747">
    <property type="term" value="F:acyltransferase activity, transferring groups other than amino-acyl groups"/>
    <property type="evidence" value="ECO:0007669"/>
    <property type="project" value="InterPro"/>
</dbReference>
<evidence type="ECO:0000313" key="5">
    <source>
        <dbReference type="Proteomes" id="UP000749646"/>
    </source>
</evidence>
<dbReference type="SUPFAM" id="SSF55729">
    <property type="entry name" value="Acyl-CoA N-acyltransferases (Nat)"/>
    <property type="match status" value="1"/>
</dbReference>
<evidence type="ECO:0000259" key="3">
    <source>
        <dbReference type="PROSITE" id="PS51186"/>
    </source>
</evidence>
<accession>A0A9P6M2Y9</accession>
<reference evidence="4" key="1">
    <citation type="journal article" date="2020" name="Fungal Divers.">
        <title>Resolving the Mortierellaceae phylogeny through synthesis of multi-gene phylogenetics and phylogenomics.</title>
        <authorList>
            <person name="Vandepol N."/>
            <person name="Liber J."/>
            <person name="Desiro A."/>
            <person name="Na H."/>
            <person name="Kennedy M."/>
            <person name="Barry K."/>
            <person name="Grigoriev I.V."/>
            <person name="Miller A.N."/>
            <person name="O'Donnell K."/>
            <person name="Stajich J.E."/>
            <person name="Bonito G."/>
        </authorList>
    </citation>
    <scope>NUCLEOTIDE SEQUENCE</scope>
    <source>
        <strain evidence="4">MES-2147</strain>
    </source>
</reference>
<organism evidence="4 5">
    <name type="scientific">Modicella reniformis</name>
    <dbReference type="NCBI Taxonomy" id="1440133"/>
    <lineage>
        <taxon>Eukaryota</taxon>
        <taxon>Fungi</taxon>
        <taxon>Fungi incertae sedis</taxon>
        <taxon>Mucoromycota</taxon>
        <taxon>Mortierellomycotina</taxon>
        <taxon>Mortierellomycetes</taxon>
        <taxon>Mortierellales</taxon>
        <taxon>Mortierellaceae</taxon>
        <taxon>Modicella</taxon>
    </lineage>
</organism>
<sequence length="187" mass="21248">MTPPAINMNSTTPTAAETNKPGLARIRVGLGDVTKNNLNQLMRLNKVLFPIDYKPSFYNEILEVGEFAKIIYFNDICVGAVCCRKTNVEGSRTLQDLYIATLGILAPYRQYGLGSKLLKHVLENAELPPSSGPKIARVYLHVQTNNEQALKFYKKHGFEKKERCENYYPQFDESDAYLLEKVLIREN</sequence>
<dbReference type="PROSITE" id="PS51186">
    <property type="entry name" value="GNAT"/>
    <property type="match status" value="1"/>
</dbReference>
<evidence type="ECO:0000313" key="4">
    <source>
        <dbReference type="EMBL" id="KAF9963584.1"/>
    </source>
</evidence>
<dbReference type="PANTHER" id="PTHR42919">
    <property type="entry name" value="N-ALPHA-ACETYLTRANSFERASE"/>
    <property type="match status" value="1"/>
</dbReference>
<feature type="domain" description="N-acetyltransferase" evidence="3">
    <location>
        <begin position="28"/>
        <end position="184"/>
    </location>
</feature>
<dbReference type="CDD" id="cd04301">
    <property type="entry name" value="NAT_SF"/>
    <property type="match status" value="1"/>
</dbReference>
<dbReference type="InterPro" id="IPR051556">
    <property type="entry name" value="N-term/lysine_N-AcTrnsfr"/>
</dbReference>
<dbReference type="PANTHER" id="PTHR42919:SF8">
    <property type="entry name" value="N-ALPHA-ACETYLTRANSFERASE 50"/>
    <property type="match status" value="1"/>
</dbReference>
<comment type="caution">
    <text evidence="4">The sequence shown here is derived from an EMBL/GenBank/DDBJ whole genome shotgun (WGS) entry which is preliminary data.</text>
</comment>
<dbReference type="Proteomes" id="UP000749646">
    <property type="component" value="Unassembled WGS sequence"/>
</dbReference>
<dbReference type="AlphaFoldDB" id="A0A9P6M2Y9"/>
<keyword evidence="5" id="KW-1185">Reference proteome</keyword>
<dbReference type="Gene3D" id="3.40.630.30">
    <property type="match status" value="1"/>
</dbReference>
<dbReference type="OrthoDB" id="47374at2759"/>
<dbReference type="FunFam" id="3.40.630.30:FF:000006">
    <property type="entry name" value="Putative n-alpha-acetyltransferase 50"/>
    <property type="match status" value="1"/>
</dbReference>
<evidence type="ECO:0000256" key="2">
    <source>
        <dbReference type="ARBA" id="ARBA00023315"/>
    </source>
</evidence>
<dbReference type="GO" id="GO:0031415">
    <property type="term" value="C:NatA complex"/>
    <property type="evidence" value="ECO:0007669"/>
    <property type="project" value="TreeGrafter"/>
</dbReference>
<gene>
    <name evidence="4" type="primary">NAA50</name>
    <name evidence="4" type="ORF">BGZ65_002033</name>
</gene>
<dbReference type="GO" id="GO:0007064">
    <property type="term" value="P:mitotic sister chromatid cohesion"/>
    <property type="evidence" value="ECO:0007669"/>
    <property type="project" value="TreeGrafter"/>
</dbReference>
<dbReference type="InterPro" id="IPR000182">
    <property type="entry name" value="GNAT_dom"/>
</dbReference>
<dbReference type="InterPro" id="IPR016181">
    <property type="entry name" value="Acyl_CoA_acyltransferase"/>
</dbReference>
<keyword evidence="2" id="KW-0012">Acyltransferase</keyword>